<evidence type="ECO:0000259" key="4">
    <source>
        <dbReference type="PROSITE" id="PS50102"/>
    </source>
</evidence>
<dbReference type="InterPro" id="IPR035979">
    <property type="entry name" value="RBD_domain_sf"/>
</dbReference>
<feature type="compositionally biased region" description="Basic and acidic residues" evidence="3">
    <location>
        <begin position="146"/>
        <end position="215"/>
    </location>
</feature>
<accession>A0A7J6VZD9</accession>
<sequence length="353" mass="41852">MTVDDEKSVYVGGIPYDCNEDMIRKAFDPYGQIVAVKIVNDNDIGGKCYGFVTFLNPRSAVDAIIEMNGKKIGGRVVKVNEVKTRGGRPHFNRGNSFRDTERNLDWDRDRNRERDHDHDRDHHRDRHRRSRDREWEWEREYDHPRGYDRSKDRFVDETNDRDQNQDVEREGGEQEWGRKRDQNLGRDLDRDRDREVDRYHNHIRRENDKDKDQQSKSRISSRFSDRQSRELSSNSSDDYQDQVKEQVELSVQNHANLQQEISQIQERLDERERYVLDLQKKSQKLEDALAVAKKISSQKRTQLNKFQRCIQQVNEYTEKLKSSELELQSLVDAIMVEADDVEVAGSVYIYGKA</sequence>
<dbReference type="InterPro" id="IPR050886">
    <property type="entry name" value="RNA-binding_reg"/>
</dbReference>
<feature type="region of interest" description="Disordered" evidence="3">
    <location>
        <begin position="146"/>
        <end position="242"/>
    </location>
</feature>
<evidence type="ECO:0000256" key="2">
    <source>
        <dbReference type="PROSITE-ProRule" id="PRU00176"/>
    </source>
</evidence>
<dbReference type="Gene3D" id="3.30.70.330">
    <property type="match status" value="1"/>
</dbReference>
<dbReference type="PROSITE" id="PS50102">
    <property type="entry name" value="RRM"/>
    <property type="match status" value="1"/>
</dbReference>
<dbReference type="InterPro" id="IPR012677">
    <property type="entry name" value="Nucleotide-bd_a/b_plait_sf"/>
</dbReference>
<keyword evidence="6" id="KW-1185">Reference proteome</keyword>
<evidence type="ECO:0000313" key="6">
    <source>
        <dbReference type="Proteomes" id="UP000554482"/>
    </source>
</evidence>
<gene>
    <name evidence="5" type="ORF">FRX31_020943</name>
</gene>
<dbReference type="GO" id="GO:0005739">
    <property type="term" value="C:mitochondrion"/>
    <property type="evidence" value="ECO:0007669"/>
    <property type="project" value="TreeGrafter"/>
</dbReference>
<dbReference type="GO" id="GO:0005634">
    <property type="term" value="C:nucleus"/>
    <property type="evidence" value="ECO:0007669"/>
    <property type="project" value="TreeGrafter"/>
</dbReference>
<comment type="caution">
    <text evidence="5">The sequence shown here is derived from an EMBL/GenBank/DDBJ whole genome shotgun (WGS) entry which is preliminary data.</text>
</comment>
<dbReference type="SUPFAM" id="SSF54928">
    <property type="entry name" value="RNA-binding domain, RBD"/>
    <property type="match status" value="1"/>
</dbReference>
<evidence type="ECO:0000313" key="5">
    <source>
        <dbReference type="EMBL" id="KAF5189465.1"/>
    </source>
</evidence>
<dbReference type="EMBL" id="JABWDY010025440">
    <property type="protein sequence ID" value="KAF5189465.1"/>
    <property type="molecule type" value="Genomic_DNA"/>
</dbReference>
<dbReference type="AlphaFoldDB" id="A0A7J6VZD9"/>
<dbReference type="OrthoDB" id="272703at2759"/>
<proteinExistence type="predicted"/>
<dbReference type="Proteomes" id="UP000554482">
    <property type="component" value="Unassembled WGS sequence"/>
</dbReference>
<dbReference type="SMART" id="SM00360">
    <property type="entry name" value="RRM"/>
    <property type="match status" value="1"/>
</dbReference>
<reference evidence="5 6" key="1">
    <citation type="submission" date="2020-06" db="EMBL/GenBank/DDBJ databases">
        <title>Transcriptomic and genomic resources for Thalictrum thalictroides and T. hernandezii: Facilitating candidate gene discovery in an emerging model plant lineage.</title>
        <authorList>
            <person name="Arias T."/>
            <person name="Riano-Pachon D.M."/>
            <person name="Di Stilio V.S."/>
        </authorList>
    </citation>
    <scope>NUCLEOTIDE SEQUENCE [LARGE SCALE GENOMIC DNA]</scope>
    <source>
        <strain evidence="6">cv. WT478/WT964</strain>
        <tissue evidence="5">Leaves</tissue>
    </source>
</reference>
<protein>
    <submittedName>
        <fullName evidence="5">RNA-binding (RRM/RBD/RNP motifs) family protein</fullName>
    </submittedName>
</protein>
<organism evidence="5 6">
    <name type="scientific">Thalictrum thalictroides</name>
    <name type="common">Rue-anemone</name>
    <name type="synonym">Anemone thalictroides</name>
    <dbReference type="NCBI Taxonomy" id="46969"/>
    <lineage>
        <taxon>Eukaryota</taxon>
        <taxon>Viridiplantae</taxon>
        <taxon>Streptophyta</taxon>
        <taxon>Embryophyta</taxon>
        <taxon>Tracheophyta</taxon>
        <taxon>Spermatophyta</taxon>
        <taxon>Magnoliopsida</taxon>
        <taxon>Ranunculales</taxon>
        <taxon>Ranunculaceae</taxon>
        <taxon>Thalictroideae</taxon>
        <taxon>Thalictrum</taxon>
    </lineage>
</organism>
<evidence type="ECO:0000256" key="1">
    <source>
        <dbReference type="ARBA" id="ARBA00022884"/>
    </source>
</evidence>
<dbReference type="Pfam" id="PF00076">
    <property type="entry name" value="RRM_1"/>
    <property type="match status" value="1"/>
</dbReference>
<name>A0A7J6VZD9_THATH</name>
<dbReference type="GO" id="GO:0003723">
    <property type="term" value="F:RNA binding"/>
    <property type="evidence" value="ECO:0007669"/>
    <property type="project" value="UniProtKB-UniRule"/>
</dbReference>
<dbReference type="CDD" id="cd00590">
    <property type="entry name" value="RRM_SF"/>
    <property type="match status" value="1"/>
</dbReference>
<dbReference type="InterPro" id="IPR000504">
    <property type="entry name" value="RRM_dom"/>
</dbReference>
<keyword evidence="1 2" id="KW-0694">RNA-binding</keyword>
<feature type="domain" description="RRM" evidence="4">
    <location>
        <begin position="7"/>
        <end position="84"/>
    </location>
</feature>
<evidence type="ECO:0000256" key="3">
    <source>
        <dbReference type="SAM" id="MobiDB-lite"/>
    </source>
</evidence>
<dbReference type="PANTHER" id="PTHR48024:SF56">
    <property type="entry name" value="HETEROGENEOUS NUCLEAR RIBONUCLEOPROTEIN A0"/>
    <property type="match status" value="1"/>
</dbReference>
<dbReference type="PANTHER" id="PTHR48024">
    <property type="entry name" value="GEO13361P1-RELATED"/>
    <property type="match status" value="1"/>
</dbReference>